<comment type="subunit">
    <text evidence="8">Component of the Mediator complex.</text>
</comment>
<dbReference type="PANTHER" id="PTHR13114">
    <property type="entry name" value="MEDIATOR OF RNA POLYMERASE II TRANSCRIPTION SUBUNIT 17"/>
    <property type="match status" value="1"/>
</dbReference>
<reference evidence="9 10" key="1">
    <citation type="submission" date="2016-01" db="EMBL/GenBank/DDBJ databases">
        <title>Genome sequence of the yeast Holleya sinecauda.</title>
        <authorList>
            <person name="Dietrich F.S."/>
        </authorList>
    </citation>
    <scope>NUCLEOTIDE SEQUENCE [LARGE SCALE GENOMIC DNA]</scope>
    <source>
        <strain evidence="9 10">ATCC 58844</strain>
    </source>
</reference>
<keyword evidence="6 8" id="KW-0539">Nucleus</keyword>
<dbReference type="GO" id="GO:0016592">
    <property type="term" value="C:mediator complex"/>
    <property type="evidence" value="ECO:0007669"/>
    <property type="project" value="InterPro"/>
</dbReference>
<dbReference type="Gene3D" id="6.10.250.2620">
    <property type="match status" value="1"/>
</dbReference>
<proteinExistence type="inferred from homology"/>
<dbReference type="GO" id="GO:0003712">
    <property type="term" value="F:transcription coregulator activity"/>
    <property type="evidence" value="ECO:0007669"/>
    <property type="project" value="InterPro"/>
</dbReference>
<comment type="subcellular location">
    <subcellularLocation>
        <location evidence="1 8">Nucleus</location>
    </subcellularLocation>
</comment>
<evidence type="ECO:0000256" key="2">
    <source>
        <dbReference type="ARBA" id="ARBA00005635"/>
    </source>
</evidence>
<keyword evidence="4 8" id="KW-0805">Transcription regulation</keyword>
<dbReference type="InterPro" id="IPR019313">
    <property type="entry name" value="Mediator_Med17"/>
</dbReference>
<comment type="similarity">
    <text evidence="2 8">Belongs to the Mediator complex subunit 17 family.</text>
</comment>
<sequence length="690" mass="78271">MHSGGQPRNNATYSVTIHNFNNNPYYDIFIQVTKTLSNAPFEVSSIIMTEDVGSEGQRNLFVDTAEINIALDPNLIGLAVNKISPAASTATVPTNGTETASDQPMETVEERNDQLQQALVANPYETYRQMPLQQLIPLILQQRESSKFSDLSEETLMQELALEENGMSVEDKDMDGDIDMQITQAEKTPKPQEITDDGYEGELGNILEGSMSAEQFKQMKKEVLENINLALNESSLSLEFVSLLLSSVRTHVGVSSMSPFLKRSVPPASLNADKLPYQRKTKKEALELAVISKGWKLRCLEEARSLLKDNYMKIEKSLEIEHAHWSMIAEHISNTDVMFKIRDGYTGKRSLAIKYGYEDSGSLYKQDRGIAVLRHNTDLKKLELVPISHSKGHVHIPRNSGDRFMRVYIYTNIEEDNDYILSGVSSIDEQSLLQSSQDDIGQQVAKLKFLIFERELMYQLKKESVQLISYDVKLENENKIVMEFPGEKIEIEMVPLDDNALLLSQDAPRKNDNRANLILIFLRMLLVVMHKNQLRQRLKPSAPKQKQRGSEKDLLLLRPIVGKIRHQSYISLLQKVFTESVLDRVPGATIEVTPETDDNGPAHVTEYFTTELDKQISLFDKILKKPKTRLRVDLPGKGCINLVLKSSNYCNAIMLVKYSNSSNETVFDTGFTEFKELEEFLNFIVVEYVL</sequence>
<dbReference type="EMBL" id="CP014248">
    <property type="protein sequence ID" value="AMD22472.1"/>
    <property type="molecule type" value="Genomic_DNA"/>
</dbReference>
<evidence type="ECO:0000256" key="7">
    <source>
        <dbReference type="ARBA" id="ARBA00032014"/>
    </source>
</evidence>
<evidence type="ECO:0000313" key="9">
    <source>
        <dbReference type="EMBL" id="AMD22472.1"/>
    </source>
</evidence>
<protein>
    <recommendedName>
        <fullName evidence="3 8">Mediator of RNA polymerase II transcription subunit 17</fullName>
    </recommendedName>
    <alternativeName>
        <fullName evidence="7 8">Mediator complex subunit 17</fullName>
    </alternativeName>
</protein>
<evidence type="ECO:0000313" key="10">
    <source>
        <dbReference type="Proteomes" id="UP000243052"/>
    </source>
</evidence>
<dbReference type="AlphaFoldDB" id="A0A109V090"/>
<evidence type="ECO:0000256" key="5">
    <source>
        <dbReference type="ARBA" id="ARBA00023163"/>
    </source>
</evidence>
<dbReference type="PANTHER" id="PTHR13114:SF7">
    <property type="entry name" value="MEDIATOR OF RNA POLYMERASE II TRANSCRIPTION SUBUNIT 17"/>
    <property type="match status" value="1"/>
</dbReference>
<evidence type="ECO:0000256" key="8">
    <source>
        <dbReference type="RuleBase" id="RU364140"/>
    </source>
</evidence>
<comment type="function">
    <text evidence="8">Component of the Mediator complex, a coactivator involved in the regulated transcription of nearly all RNA polymerase II-dependent genes. Mediator functions as a bridge to convey information from gene-specific regulatory proteins to the basal RNA polymerase II transcription machinery. Mediator is recruited to promoters by direct interactions with regulatory proteins and serves as a scaffold for the assembly of a functional preinitiation complex with RNA polymerase II and the general transcription factors.</text>
</comment>
<gene>
    <name evidence="8" type="primary">MED17</name>
    <name evidence="9" type="ORF">AW171_hschr84514</name>
</gene>
<dbReference type="OrthoDB" id="5319830at2759"/>
<keyword evidence="5 8" id="KW-0804">Transcription</keyword>
<dbReference type="Proteomes" id="UP000243052">
    <property type="component" value="Chromosome viii"/>
</dbReference>
<name>A0A109V090_9SACH</name>
<evidence type="ECO:0000256" key="1">
    <source>
        <dbReference type="ARBA" id="ARBA00004123"/>
    </source>
</evidence>
<dbReference type="GO" id="GO:0006357">
    <property type="term" value="P:regulation of transcription by RNA polymerase II"/>
    <property type="evidence" value="ECO:0007669"/>
    <property type="project" value="InterPro"/>
</dbReference>
<evidence type="ECO:0000256" key="3">
    <source>
        <dbReference type="ARBA" id="ARBA00019610"/>
    </source>
</evidence>
<organism evidence="9 10">
    <name type="scientific">Eremothecium sinecaudum</name>
    <dbReference type="NCBI Taxonomy" id="45286"/>
    <lineage>
        <taxon>Eukaryota</taxon>
        <taxon>Fungi</taxon>
        <taxon>Dikarya</taxon>
        <taxon>Ascomycota</taxon>
        <taxon>Saccharomycotina</taxon>
        <taxon>Saccharomycetes</taxon>
        <taxon>Saccharomycetales</taxon>
        <taxon>Saccharomycetaceae</taxon>
        <taxon>Eremothecium</taxon>
    </lineage>
</organism>
<dbReference type="STRING" id="45286.A0A109V090"/>
<keyword evidence="8" id="KW-0010">Activator</keyword>
<evidence type="ECO:0000256" key="4">
    <source>
        <dbReference type="ARBA" id="ARBA00023015"/>
    </source>
</evidence>
<evidence type="ECO:0000256" key="6">
    <source>
        <dbReference type="ARBA" id="ARBA00023242"/>
    </source>
</evidence>
<dbReference type="GO" id="GO:0070847">
    <property type="term" value="C:core mediator complex"/>
    <property type="evidence" value="ECO:0007669"/>
    <property type="project" value="TreeGrafter"/>
</dbReference>
<dbReference type="Pfam" id="PF10156">
    <property type="entry name" value="Med17"/>
    <property type="match status" value="1"/>
</dbReference>
<accession>A0A109V090</accession>
<keyword evidence="10" id="KW-1185">Reference proteome</keyword>